<gene>
    <name evidence="2" type="ORF">PSH88_19650</name>
</gene>
<protein>
    <submittedName>
        <fullName evidence="2">Uncharacterized protein</fullName>
    </submittedName>
</protein>
<sequence length="650" mass="68764">MSIRQLEANSAASKICNIADNATEPTQLDGARPSLNAVAPTSFLPPGTSDTPSSLPYSQRFLSLLSGLCEPMPSFEKLEHTFNTASANGDAQGADRQQAFTEHAHQLSRHLAMLHLSGKDQPAIRGEVAEYSKQASQSIYRSLVDAIDTLKKRAATLGPSEVDTVQKAITTLQESLKQLDTVLRHAQLDAYIDELNNAHQSLGIKGWAGPILAASIPQFVSSLTHLGYVRSATGEATSKLFSGVRWRELVGGSTLTGATAGIAHEGVNSVVKPVFQAIFHATTLAQKADMVSLKPVPGERVIPDPLPFKNSDGALKNKPPKELALELDLIKAQRVRLSHKRALGTTTHIAGEAVPYAMFGGAHAIRQILNDLTSINGTTIDAKALASGAAGAVTAGAHTAIQLGTTFTDTQGRSFPVYQLDRTPKSLRAELAKGLDLRKTTVRSAFTSKLFSGIQSATLSAILPPASVAKRPSIANVGPSPLTTLQIVGNALLAAAGSVCYLSTLYSSQAIAGENAARRNVSDVSPVMFDRTQTAIQNILRPGRTDLPHLTSRTTLRGIPHQLENVTHVARGALQVVPQTMTDLTNAATALMINCAYSLGETVNSRLGNSSTLSSEPGSPGASTIAEETRRMSDMETGLSRSPNSCNALD</sequence>
<organism evidence="2 3">
    <name type="scientific">Pseudomonas wuhanensis</name>
    <dbReference type="NCBI Taxonomy" id="2954098"/>
    <lineage>
        <taxon>Bacteria</taxon>
        <taxon>Pseudomonadati</taxon>
        <taxon>Pseudomonadota</taxon>
        <taxon>Gammaproteobacteria</taxon>
        <taxon>Pseudomonadales</taxon>
        <taxon>Pseudomonadaceae</taxon>
        <taxon>Pseudomonas</taxon>
    </lineage>
</organism>
<name>A0ABY9GL80_9PSED</name>
<feature type="compositionally biased region" description="Polar residues" evidence="1">
    <location>
        <begin position="639"/>
        <end position="650"/>
    </location>
</feature>
<reference evidence="2 3" key="1">
    <citation type="submission" date="2023-02" db="EMBL/GenBank/DDBJ databases">
        <title>Evolution of Hrp T3SS in non-pathogenic Pseudomonas fluorescens.</title>
        <authorList>
            <person name="Liao K."/>
            <person name="Wei H."/>
            <person name="Gu Y."/>
        </authorList>
    </citation>
    <scope>NUCLEOTIDE SEQUENCE [LARGE SCALE GENOMIC DNA]</scope>
    <source>
        <strain evidence="2 3">FP607</strain>
    </source>
</reference>
<proteinExistence type="predicted"/>
<feature type="region of interest" description="Disordered" evidence="1">
    <location>
        <begin position="24"/>
        <end position="55"/>
    </location>
</feature>
<feature type="compositionally biased region" description="Polar residues" evidence="1">
    <location>
        <begin position="607"/>
        <end position="617"/>
    </location>
</feature>
<dbReference type="RefSeq" id="WP_305422170.1">
    <property type="nucleotide sequence ID" value="NZ_CP117430.1"/>
</dbReference>
<accession>A0ABY9GL80</accession>
<keyword evidence="3" id="KW-1185">Reference proteome</keyword>
<dbReference type="Proteomes" id="UP001230768">
    <property type="component" value="Chromosome"/>
</dbReference>
<evidence type="ECO:0000313" key="3">
    <source>
        <dbReference type="Proteomes" id="UP001230768"/>
    </source>
</evidence>
<feature type="region of interest" description="Disordered" evidence="1">
    <location>
        <begin position="607"/>
        <end position="650"/>
    </location>
</feature>
<evidence type="ECO:0000256" key="1">
    <source>
        <dbReference type="SAM" id="MobiDB-lite"/>
    </source>
</evidence>
<evidence type="ECO:0000313" key="2">
    <source>
        <dbReference type="EMBL" id="WLI16517.1"/>
    </source>
</evidence>
<dbReference type="EMBL" id="CP117430">
    <property type="protein sequence ID" value="WLI16517.1"/>
    <property type="molecule type" value="Genomic_DNA"/>
</dbReference>